<gene>
    <name evidence="2" type="ORF">WN72_44770</name>
</gene>
<feature type="compositionally biased region" description="Polar residues" evidence="1">
    <location>
        <begin position="34"/>
        <end position="43"/>
    </location>
</feature>
<dbReference type="AlphaFoldDB" id="A0AAE7TMV7"/>
<feature type="region of interest" description="Disordered" evidence="1">
    <location>
        <begin position="15"/>
        <end position="52"/>
    </location>
</feature>
<reference evidence="2 3" key="1">
    <citation type="submission" date="2018-06" db="EMBL/GenBank/DDBJ databases">
        <title>Comparative genomics of Bradyrhizobium nodulating Arachidis hypogaea.</title>
        <authorList>
            <person name="Li Y."/>
        </authorList>
    </citation>
    <scope>NUCLEOTIDE SEQUENCE [LARGE SCALE GENOMIC DNA]</scope>
    <source>
        <strain evidence="2 3">CCBAU 051107</strain>
    </source>
</reference>
<dbReference type="EMBL" id="CP030050">
    <property type="protein sequence ID" value="QOZ73914.1"/>
    <property type="molecule type" value="Genomic_DNA"/>
</dbReference>
<protein>
    <submittedName>
        <fullName evidence="2">Uncharacterized protein</fullName>
    </submittedName>
</protein>
<accession>A0AAE7TMV7</accession>
<proteinExistence type="predicted"/>
<name>A0AAE7TMV7_9BRAD</name>
<dbReference type="Proteomes" id="UP000594015">
    <property type="component" value="Chromosome"/>
</dbReference>
<evidence type="ECO:0000313" key="3">
    <source>
        <dbReference type="Proteomes" id="UP000594015"/>
    </source>
</evidence>
<evidence type="ECO:0000256" key="1">
    <source>
        <dbReference type="SAM" id="MobiDB-lite"/>
    </source>
</evidence>
<organism evidence="2 3">
    <name type="scientific">Bradyrhizobium arachidis</name>
    <dbReference type="NCBI Taxonomy" id="858423"/>
    <lineage>
        <taxon>Bacteria</taxon>
        <taxon>Pseudomonadati</taxon>
        <taxon>Pseudomonadota</taxon>
        <taxon>Alphaproteobacteria</taxon>
        <taxon>Hyphomicrobiales</taxon>
        <taxon>Nitrobacteraceae</taxon>
        <taxon>Bradyrhizobium</taxon>
    </lineage>
</organism>
<dbReference type="KEGG" id="barh:WN72_44770"/>
<sequence length="64" mass="6652">MISVVVAAALVAGHAAEAKGKRHGHHSVTPAAEQRSTGQSTHAQPRDPADIALEKKIKSICRGC</sequence>
<evidence type="ECO:0000313" key="2">
    <source>
        <dbReference type="EMBL" id="QOZ73914.1"/>
    </source>
</evidence>